<sequence length="143" mass="16172">MSVIVTDSGFAPDDWTDGFHAWDDTALSRWQHANGYAIDVPNTSNPADLVPFFDDCAMIRIAFPSFADGRGFSIARHLRLLGYTGRLRANGHVLADQYAMARRVGFDEVEISDDLAKRQPADQWQFRADWRDHSYLDHVKKAG</sequence>
<dbReference type="AlphaFoldDB" id="A0A2G5K5V7"/>
<name>A0A2G5K5V7_9RHOB</name>
<dbReference type="EMBL" id="MDGM01000012">
    <property type="protein sequence ID" value="PIB24918.1"/>
    <property type="molecule type" value="Genomic_DNA"/>
</dbReference>
<reference evidence="1 2" key="1">
    <citation type="submission" date="2016-08" db="EMBL/GenBank/DDBJ databases">
        <title>Draft genome of Amylibacter sp. strain 4G11.</title>
        <authorList>
            <person name="Wong S.-K."/>
            <person name="Hamasaki K."/>
            <person name="Yoshizawa S."/>
        </authorList>
    </citation>
    <scope>NUCLEOTIDE SEQUENCE [LARGE SCALE GENOMIC DNA]</scope>
    <source>
        <strain evidence="1 2">4G11</strain>
    </source>
</reference>
<keyword evidence="2" id="KW-1185">Reference proteome</keyword>
<comment type="caution">
    <text evidence="1">The sequence shown here is derived from an EMBL/GenBank/DDBJ whole genome shotgun (WGS) entry which is preliminary data.</text>
</comment>
<evidence type="ECO:0000313" key="2">
    <source>
        <dbReference type="Proteomes" id="UP000231516"/>
    </source>
</evidence>
<evidence type="ECO:0000313" key="1">
    <source>
        <dbReference type="EMBL" id="PIB24918.1"/>
    </source>
</evidence>
<gene>
    <name evidence="1" type="ORF">BFP76_07100</name>
</gene>
<dbReference type="OrthoDB" id="9800421at2"/>
<proteinExistence type="predicted"/>
<dbReference type="Proteomes" id="UP000231516">
    <property type="component" value="Unassembled WGS sequence"/>
</dbReference>
<accession>A0A2G5K5V7</accession>
<dbReference type="InterPro" id="IPR008318">
    <property type="entry name" value="UCP030820"/>
</dbReference>
<protein>
    <submittedName>
        <fullName evidence="1">Oxidoreductase</fullName>
    </submittedName>
</protein>
<dbReference type="RefSeq" id="WP_099593698.1">
    <property type="nucleotide sequence ID" value="NZ_MDGM01000012.1"/>
</dbReference>
<organism evidence="1 2">
    <name type="scientific">Paramylibacter kogurei</name>
    <dbReference type="NCBI Taxonomy" id="1889778"/>
    <lineage>
        <taxon>Bacteria</taxon>
        <taxon>Pseudomonadati</taxon>
        <taxon>Pseudomonadota</taxon>
        <taxon>Alphaproteobacteria</taxon>
        <taxon>Rhodobacterales</taxon>
        <taxon>Paracoccaceae</taxon>
        <taxon>Paramylibacter</taxon>
    </lineage>
</organism>
<dbReference type="Pfam" id="PF06073">
    <property type="entry name" value="DUF934"/>
    <property type="match status" value="1"/>
</dbReference>